<evidence type="ECO:0000313" key="2">
    <source>
        <dbReference type="Proteomes" id="UP000181790"/>
    </source>
</evidence>
<evidence type="ECO:0000313" key="1">
    <source>
        <dbReference type="EMBL" id="OIN55609.1"/>
    </source>
</evidence>
<gene>
    <name evidence="1" type="ORF">BLX24_29145</name>
</gene>
<sequence>MDYDQTNTLIYEALESLAPLATAKASMFPTDDKYGHPPFLRFRFKNKNKNDTIYHNIKYALERLNGRVKWELYEKPDTENYLIIPVFFERLNTGIRFYDKEVYLALLGKELYYKKIDEALDDIPALAEMIKKSSSLPLTPDE</sequence>
<name>A0A1S2VAC2_9BACT</name>
<protein>
    <submittedName>
        <fullName evidence="1">Uncharacterized protein</fullName>
    </submittedName>
</protein>
<dbReference type="RefSeq" id="WP_071506754.1">
    <property type="nucleotide sequence ID" value="NZ_MORL01000051.1"/>
</dbReference>
<keyword evidence="2" id="KW-1185">Reference proteome</keyword>
<dbReference type="OrthoDB" id="1495146at2"/>
<dbReference type="Proteomes" id="UP000181790">
    <property type="component" value="Unassembled WGS sequence"/>
</dbReference>
<comment type="caution">
    <text evidence="1">The sequence shown here is derived from an EMBL/GenBank/DDBJ whole genome shotgun (WGS) entry which is preliminary data.</text>
</comment>
<dbReference type="EMBL" id="MORL01000051">
    <property type="protein sequence ID" value="OIN55609.1"/>
    <property type="molecule type" value="Genomic_DNA"/>
</dbReference>
<proteinExistence type="predicted"/>
<dbReference type="AlphaFoldDB" id="A0A1S2VAC2"/>
<reference evidence="1 2" key="1">
    <citation type="submission" date="2016-10" db="EMBL/GenBank/DDBJ databases">
        <title>Arsenicibacter rosenii gen. nov., sp. nov., an efficient arsenic-methylating bacterium isolated from an arsenic-contaminated paddy soil.</title>
        <authorList>
            <person name="Huang K."/>
        </authorList>
    </citation>
    <scope>NUCLEOTIDE SEQUENCE [LARGE SCALE GENOMIC DNA]</scope>
    <source>
        <strain evidence="1 2">SM-1</strain>
    </source>
</reference>
<accession>A0A1S2VAC2</accession>
<organism evidence="1 2">
    <name type="scientific">Arsenicibacter rosenii</name>
    <dbReference type="NCBI Taxonomy" id="1750698"/>
    <lineage>
        <taxon>Bacteria</taxon>
        <taxon>Pseudomonadati</taxon>
        <taxon>Bacteroidota</taxon>
        <taxon>Cytophagia</taxon>
        <taxon>Cytophagales</taxon>
        <taxon>Spirosomataceae</taxon>
        <taxon>Arsenicibacter</taxon>
    </lineage>
</organism>